<dbReference type="EMBL" id="FZNR01000001">
    <property type="protein sequence ID" value="SNR28200.1"/>
    <property type="molecule type" value="Genomic_DNA"/>
</dbReference>
<name>A0A238V159_9ACTN</name>
<gene>
    <name evidence="1" type="ORF">SAMN06264365_101518</name>
</gene>
<dbReference type="RefSeq" id="WP_089291288.1">
    <property type="nucleotide sequence ID" value="NZ_BOMU01000006.1"/>
</dbReference>
<accession>A0A238V159</accession>
<reference evidence="1 2" key="1">
    <citation type="submission" date="2017-06" db="EMBL/GenBank/DDBJ databases">
        <authorList>
            <person name="Kim H.J."/>
            <person name="Triplett B.A."/>
        </authorList>
    </citation>
    <scope>NUCLEOTIDE SEQUENCE [LARGE SCALE GENOMIC DNA]</scope>
    <source>
        <strain evidence="1 2">DSM 43151</strain>
    </source>
</reference>
<evidence type="ECO:0000313" key="2">
    <source>
        <dbReference type="Proteomes" id="UP000198415"/>
    </source>
</evidence>
<dbReference type="Proteomes" id="UP000198415">
    <property type="component" value="Unassembled WGS sequence"/>
</dbReference>
<organism evidence="1 2">
    <name type="scientific">Actinoplanes regularis</name>
    <dbReference type="NCBI Taxonomy" id="52697"/>
    <lineage>
        <taxon>Bacteria</taxon>
        <taxon>Bacillati</taxon>
        <taxon>Actinomycetota</taxon>
        <taxon>Actinomycetes</taxon>
        <taxon>Micromonosporales</taxon>
        <taxon>Micromonosporaceae</taxon>
        <taxon>Actinoplanes</taxon>
    </lineage>
</organism>
<protein>
    <submittedName>
        <fullName evidence="1">Uncharacterized protein</fullName>
    </submittedName>
</protein>
<dbReference type="OrthoDB" id="4230394at2"/>
<dbReference type="AlphaFoldDB" id="A0A238V159"/>
<proteinExistence type="predicted"/>
<sequence>MTLTELCFHLRKRRRMYLLDDRFATAVAFVEGFNTALDGAPLAGFQDYVADRILGRRSSLHWSYIVGSLEFPSLLEGELGIDQIPIGSGPEVTELLVDLLEDFQARGAASGG</sequence>
<evidence type="ECO:0000313" key="1">
    <source>
        <dbReference type="EMBL" id="SNR28200.1"/>
    </source>
</evidence>
<keyword evidence="2" id="KW-1185">Reference proteome</keyword>